<dbReference type="AlphaFoldDB" id="A0A3M5B5D6"/>
<gene>
    <name evidence="2" type="ORF">ALP70_200071</name>
</gene>
<dbReference type="RefSeq" id="WP_054996744.1">
    <property type="nucleotide sequence ID" value="NZ_RBTE01000576.1"/>
</dbReference>
<feature type="domain" description="N-acyl amino acid synthase FeeM catalytic core" evidence="1">
    <location>
        <begin position="22"/>
        <end position="167"/>
    </location>
</feature>
<comment type="caution">
    <text evidence="2">The sequence shown here is derived from an EMBL/GenBank/DDBJ whole genome shotgun (WGS) entry which is preliminary data.</text>
</comment>
<reference evidence="2 3" key="1">
    <citation type="submission" date="2018-08" db="EMBL/GenBank/DDBJ databases">
        <title>Recombination of ecologically and evolutionarily significant loci maintains genetic cohesion in the Pseudomonas syringae species complex.</title>
        <authorList>
            <person name="Dillon M."/>
            <person name="Thakur S."/>
            <person name="Almeida R.N.D."/>
            <person name="Weir B.S."/>
            <person name="Guttman D.S."/>
        </authorList>
    </citation>
    <scope>NUCLEOTIDE SEQUENCE [LARGE SCALE GENOMIC DNA]</scope>
    <source>
        <strain evidence="2 3">ICMP 13685</strain>
    </source>
</reference>
<protein>
    <recommendedName>
        <fullName evidence="1">N-acyl amino acid synthase FeeM catalytic core domain-containing protein</fullName>
    </recommendedName>
</protein>
<name>A0A3M5B5D6_PSESS</name>
<evidence type="ECO:0000313" key="3">
    <source>
        <dbReference type="Proteomes" id="UP000269801"/>
    </source>
</evidence>
<dbReference type="Proteomes" id="UP000269801">
    <property type="component" value="Unassembled WGS sequence"/>
</dbReference>
<dbReference type="SUPFAM" id="SSF55729">
    <property type="entry name" value="Acyl-CoA N-acyltransferases (Nat)"/>
    <property type="match status" value="1"/>
</dbReference>
<evidence type="ECO:0000259" key="1">
    <source>
        <dbReference type="Pfam" id="PF21926"/>
    </source>
</evidence>
<proteinExistence type="predicted"/>
<dbReference type="EMBL" id="RBSL01000432">
    <property type="protein sequence ID" value="RMS20509.1"/>
    <property type="molecule type" value="Genomic_DNA"/>
</dbReference>
<dbReference type="InterPro" id="IPR054597">
    <property type="entry name" value="FeeM_cat"/>
</dbReference>
<sequence length="212" mass="24179">MKNMFSGITVRLSESHQDKQAVHELRINAYAKYEWSNNGKRMGFDATDENPWVDSLIAFQKNEPIGTMRIIRANRDTIDRLLSYELWKDHIDQCISNSSPNILEFNRFAITEGGNFPIAACALLKAAMAIQTIDNIDFITGEVRADHAGFYQKFLGMAVSEEVRTDRILQVDYSLLTGYPKSGIGKLKQRKPWMVPTRADIDSWKQVASISW</sequence>
<accession>A0A3M5B5D6</accession>
<dbReference type="Gene3D" id="3.40.630.30">
    <property type="match status" value="1"/>
</dbReference>
<evidence type="ECO:0000313" key="2">
    <source>
        <dbReference type="EMBL" id="RMS20509.1"/>
    </source>
</evidence>
<dbReference type="InterPro" id="IPR016181">
    <property type="entry name" value="Acyl_CoA_acyltransferase"/>
</dbReference>
<organism evidence="2 3">
    <name type="scientific">Pseudomonas savastanoi</name>
    <name type="common">Pseudomonas syringae pv. savastanoi</name>
    <dbReference type="NCBI Taxonomy" id="29438"/>
    <lineage>
        <taxon>Bacteria</taxon>
        <taxon>Pseudomonadati</taxon>
        <taxon>Pseudomonadota</taxon>
        <taxon>Gammaproteobacteria</taxon>
        <taxon>Pseudomonadales</taxon>
        <taxon>Pseudomonadaceae</taxon>
        <taxon>Pseudomonas</taxon>
    </lineage>
</organism>
<dbReference type="Pfam" id="PF21926">
    <property type="entry name" value="FeeM"/>
    <property type="match status" value="1"/>
</dbReference>